<keyword evidence="2" id="KW-1185">Reference proteome</keyword>
<comment type="caution">
    <text evidence="1">The sequence shown here is derived from an EMBL/GenBank/DDBJ whole genome shotgun (WGS) entry which is preliminary data.</text>
</comment>
<protein>
    <submittedName>
        <fullName evidence="1">Uncharacterized protein</fullName>
    </submittedName>
</protein>
<accession>A0ABU1U266</accession>
<evidence type="ECO:0000313" key="1">
    <source>
        <dbReference type="EMBL" id="MDR7073577.1"/>
    </source>
</evidence>
<evidence type="ECO:0000313" key="2">
    <source>
        <dbReference type="Proteomes" id="UP001258181"/>
    </source>
</evidence>
<organism evidence="1 2">
    <name type="scientific">Fictibacillus barbaricus</name>
    <dbReference type="NCBI Taxonomy" id="182136"/>
    <lineage>
        <taxon>Bacteria</taxon>
        <taxon>Bacillati</taxon>
        <taxon>Bacillota</taxon>
        <taxon>Bacilli</taxon>
        <taxon>Bacillales</taxon>
        <taxon>Fictibacillaceae</taxon>
        <taxon>Fictibacillus</taxon>
    </lineage>
</organism>
<proteinExistence type="predicted"/>
<name>A0ABU1U266_9BACL</name>
<sequence>MSDYQDYMLEREKMDYMMEKGYKIKDVMENLSGAFVQFEKSKDDAVTIHIKTADGRKYFSNLILLQNRSV</sequence>
<gene>
    <name evidence="1" type="ORF">J2X07_002564</name>
</gene>
<dbReference type="EMBL" id="JAVDWA010000004">
    <property type="protein sequence ID" value="MDR7073577.1"/>
    <property type="molecule type" value="Genomic_DNA"/>
</dbReference>
<dbReference type="RefSeq" id="WP_310259112.1">
    <property type="nucleotide sequence ID" value="NZ_JAVDWA010000004.1"/>
</dbReference>
<dbReference type="Proteomes" id="UP001258181">
    <property type="component" value="Unassembled WGS sequence"/>
</dbReference>
<reference evidence="1 2" key="1">
    <citation type="submission" date="2023-07" db="EMBL/GenBank/DDBJ databases">
        <title>Sorghum-associated microbial communities from plants grown in Nebraska, USA.</title>
        <authorList>
            <person name="Schachtman D."/>
        </authorList>
    </citation>
    <scope>NUCLEOTIDE SEQUENCE [LARGE SCALE GENOMIC DNA]</scope>
    <source>
        <strain evidence="1 2">BE211</strain>
    </source>
</reference>